<accession>A0A1H3D1P1</accession>
<keyword evidence="3" id="KW-1185">Reference proteome</keyword>
<feature type="transmembrane region" description="Helical" evidence="1">
    <location>
        <begin position="7"/>
        <end position="27"/>
    </location>
</feature>
<name>A0A1H3D1P1_9EURY</name>
<evidence type="ECO:0000256" key="1">
    <source>
        <dbReference type="SAM" id="Phobius"/>
    </source>
</evidence>
<evidence type="ECO:0000313" key="2">
    <source>
        <dbReference type="EMBL" id="SDX60285.1"/>
    </source>
</evidence>
<protein>
    <submittedName>
        <fullName evidence="2">Uncharacterized protein</fullName>
    </submittedName>
</protein>
<organism evidence="2 3">
    <name type="scientific">Halobellus clavatus</name>
    <dbReference type="NCBI Taxonomy" id="660517"/>
    <lineage>
        <taxon>Archaea</taxon>
        <taxon>Methanobacteriati</taxon>
        <taxon>Methanobacteriota</taxon>
        <taxon>Stenosarchaea group</taxon>
        <taxon>Halobacteria</taxon>
        <taxon>Halobacteriales</taxon>
        <taxon>Haloferacaceae</taxon>
        <taxon>Halobellus</taxon>
    </lineage>
</organism>
<gene>
    <name evidence="2" type="ORF">SAMN04487946_101314</name>
</gene>
<reference evidence="3" key="1">
    <citation type="submission" date="2016-10" db="EMBL/GenBank/DDBJ databases">
        <authorList>
            <person name="Varghese N."/>
            <person name="Submissions S."/>
        </authorList>
    </citation>
    <scope>NUCLEOTIDE SEQUENCE [LARGE SCALE GENOMIC DNA]</scope>
    <source>
        <strain evidence="3">CGMCC 1.10118</strain>
    </source>
</reference>
<feature type="transmembrane region" description="Helical" evidence="1">
    <location>
        <begin position="33"/>
        <end position="50"/>
    </location>
</feature>
<keyword evidence="1" id="KW-0812">Transmembrane</keyword>
<dbReference type="AlphaFoldDB" id="A0A1H3D1P1"/>
<keyword evidence="1" id="KW-1133">Transmembrane helix</keyword>
<keyword evidence="1" id="KW-0472">Membrane</keyword>
<dbReference type="EMBL" id="FNPB01000001">
    <property type="protein sequence ID" value="SDX60285.1"/>
    <property type="molecule type" value="Genomic_DNA"/>
</dbReference>
<sequence length="51" mass="5386">MANQQDTSLRIMILGTNIALLGLGLAQFGTFEFGAATLLLGFLITVAGFVR</sequence>
<evidence type="ECO:0000313" key="3">
    <source>
        <dbReference type="Proteomes" id="UP000199170"/>
    </source>
</evidence>
<dbReference type="Proteomes" id="UP000199170">
    <property type="component" value="Unassembled WGS sequence"/>
</dbReference>
<proteinExistence type="predicted"/>